<protein>
    <submittedName>
        <fullName evidence="1">Uncharacterized protein</fullName>
    </submittedName>
</protein>
<proteinExistence type="predicted"/>
<dbReference type="AlphaFoldDB" id="A0AAV5DLB4"/>
<name>A0AAV5DLB4_ELECO</name>
<reference evidence="1" key="1">
    <citation type="journal article" date="2018" name="DNA Res.">
        <title>Multiple hybrid de novo genome assembly of finger millet, an orphan allotetraploid crop.</title>
        <authorList>
            <person name="Hatakeyama M."/>
            <person name="Aluri S."/>
            <person name="Balachadran M.T."/>
            <person name="Sivarajan S.R."/>
            <person name="Patrignani A."/>
            <person name="Gruter S."/>
            <person name="Poveda L."/>
            <person name="Shimizu-Inatsugi R."/>
            <person name="Baeten J."/>
            <person name="Francoijs K.J."/>
            <person name="Nataraja K.N."/>
            <person name="Reddy Y.A.N."/>
            <person name="Phadnis S."/>
            <person name="Ravikumar R.L."/>
            <person name="Schlapbach R."/>
            <person name="Sreeman S.M."/>
            <person name="Shimizu K.K."/>
        </authorList>
    </citation>
    <scope>NUCLEOTIDE SEQUENCE</scope>
</reference>
<evidence type="ECO:0000313" key="2">
    <source>
        <dbReference type="Proteomes" id="UP001054889"/>
    </source>
</evidence>
<dbReference type="Proteomes" id="UP001054889">
    <property type="component" value="Unassembled WGS sequence"/>
</dbReference>
<reference evidence="1" key="2">
    <citation type="submission" date="2021-12" db="EMBL/GenBank/DDBJ databases">
        <title>Resequencing data analysis of finger millet.</title>
        <authorList>
            <person name="Hatakeyama M."/>
            <person name="Aluri S."/>
            <person name="Balachadran M.T."/>
            <person name="Sivarajan S.R."/>
            <person name="Poveda L."/>
            <person name="Shimizu-Inatsugi R."/>
            <person name="Schlapbach R."/>
            <person name="Sreeman S.M."/>
            <person name="Shimizu K.K."/>
        </authorList>
    </citation>
    <scope>NUCLEOTIDE SEQUENCE</scope>
</reference>
<keyword evidence="2" id="KW-1185">Reference proteome</keyword>
<accession>A0AAV5DLB4</accession>
<organism evidence="1 2">
    <name type="scientific">Eleusine coracana subsp. coracana</name>
    <dbReference type="NCBI Taxonomy" id="191504"/>
    <lineage>
        <taxon>Eukaryota</taxon>
        <taxon>Viridiplantae</taxon>
        <taxon>Streptophyta</taxon>
        <taxon>Embryophyta</taxon>
        <taxon>Tracheophyta</taxon>
        <taxon>Spermatophyta</taxon>
        <taxon>Magnoliopsida</taxon>
        <taxon>Liliopsida</taxon>
        <taxon>Poales</taxon>
        <taxon>Poaceae</taxon>
        <taxon>PACMAD clade</taxon>
        <taxon>Chloridoideae</taxon>
        <taxon>Cynodonteae</taxon>
        <taxon>Eleusininae</taxon>
        <taxon>Eleusine</taxon>
    </lineage>
</organism>
<sequence>MPEDGRLCIASVEVQQLQLWVRGDGNGSDNGWVLLRKMMSLSKVYDSVPGLPRDMTSLLIVILACLS</sequence>
<gene>
    <name evidence="1" type="primary">ga29957</name>
    <name evidence="1" type="ORF">PR202_ga29957</name>
</gene>
<evidence type="ECO:0000313" key="1">
    <source>
        <dbReference type="EMBL" id="GJN11743.1"/>
    </source>
</evidence>
<comment type="caution">
    <text evidence="1">The sequence shown here is derived from an EMBL/GenBank/DDBJ whole genome shotgun (WGS) entry which is preliminary data.</text>
</comment>
<dbReference type="EMBL" id="BQKI01000019">
    <property type="protein sequence ID" value="GJN11743.1"/>
    <property type="molecule type" value="Genomic_DNA"/>
</dbReference>